<dbReference type="STRING" id="1664694.A0A0N0NQ55"/>
<dbReference type="GO" id="GO:0003908">
    <property type="term" value="F:methylated-DNA-[protein]-cysteine S-methyltransferase activity"/>
    <property type="evidence" value="ECO:0007669"/>
    <property type="project" value="UniProtKB-EC"/>
</dbReference>
<evidence type="ECO:0000256" key="6">
    <source>
        <dbReference type="ARBA" id="ARBA00022679"/>
    </source>
</evidence>
<evidence type="ECO:0000256" key="2">
    <source>
        <dbReference type="ARBA" id="ARBA00008711"/>
    </source>
</evidence>
<keyword evidence="5" id="KW-0489">Methyltransferase</keyword>
<evidence type="ECO:0000259" key="12">
    <source>
        <dbReference type="Pfam" id="PF01035"/>
    </source>
</evidence>
<evidence type="ECO:0000256" key="10">
    <source>
        <dbReference type="ARBA" id="ARBA00031621"/>
    </source>
</evidence>
<evidence type="ECO:0000256" key="8">
    <source>
        <dbReference type="ARBA" id="ARBA00023204"/>
    </source>
</evidence>
<evidence type="ECO:0000313" key="13">
    <source>
        <dbReference type="EMBL" id="KPI43309.1"/>
    </source>
</evidence>
<dbReference type="CDD" id="cd06445">
    <property type="entry name" value="ATase"/>
    <property type="match status" value="1"/>
</dbReference>
<dbReference type="PANTHER" id="PTHR10815">
    <property type="entry name" value="METHYLATED-DNA--PROTEIN-CYSTEINE METHYLTRANSFERASE"/>
    <property type="match status" value="1"/>
</dbReference>
<reference evidence="13 14" key="1">
    <citation type="submission" date="2015-06" db="EMBL/GenBank/DDBJ databases">
        <title>Draft genome of the ant-associated black yeast Phialophora attae CBS 131958.</title>
        <authorList>
            <person name="Moreno L.F."/>
            <person name="Stielow B.J."/>
            <person name="de Hoog S."/>
            <person name="Vicente V.A."/>
            <person name="Weiss V.A."/>
            <person name="de Vries M."/>
            <person name="Cruz L.M."/>
            <person name="Souza E.M."/>
        </authorList>
    </citation>
    <scope>NUCLEOTIDE SEQUENCE [LARGE SCALE GENOMIC DNA]</scope>
    <source>
        <strain evidence="13 14">CBS 131958</strain>
    </source>
</reference>
<dbReference type="PANTHER" id="PTHR10815:SF13">
    <property type="entry name" value="METHYLATED-DNA--PROTEIN-CYSTEINE METHYLTRANSFERASE"/>
    <property type="match status" value="1"/>
</dbReference>
<dbReference type="InterPro" id="IPR036217">
    <property type="entry name" value="MethylDNA_cys_MeTrfase_DNAb"/>
</dbReference>
<organism evidence="13 14">
    <name type="scientific">Cyphellophora attinorum</name>
    <dbReference type="NCBI Taxonomy" id="1664694"/>
    <lineage>
        <taxon>Eukaryota</taxon>
        <taxon>Fungi</taxon>
        <taxon>Dikarya</taxon>
        <taxon>Ascomycota</taxon>
        <taxon>Pezizomycotina</taxon>
        <taxon>Eurotiomycetes</taxon>
        <taxon>Chaetothyriomycetidae</taxon>
        <taxon>Chaetothyriales</taxon>
        <taxon>Cyphellophoraceae</taxon>
        <taxon>Cyphellophora</taxon>
    </lineage>
</organism>
<evidence type="ECO:0000256" key="1">
    <source>
        <dbReference type="ARBA" id="ARBA00001286"/>
    </source>
</evidence>
<dbReference type="InterPro" id="IPR001497">
    <property type="entry name" value="MethylDNA_cys_MeTrfase_AS"/>
</dbReference>
<dbReference type="GO" id="GO:0006281">
    <property type="term" value="P:DNA repair"/>
    <property type="evidence" value="ECO:0007669"/>
    <property type="project" value="UniProtKB-KW"/>
</dbReference>
<name>A0A0N0NQ55_9EURO</name>
<keyword evidence="14" id="KW-1185">Reference proteome</keyword>
<evidence type="ECO:0000256" key="3">
    <source>
        <dbReference type="ARBA" id="ARBA00011918"/>
    </source>
</evidence>
<dbReference type="Gene3D" id="1.10.10.10">
    <property type="entry name" value="Winged helix-like DNA-binding domain superfamily/Winged helix DNA-binding domain"/>
    <property type="match status" value="1"/>
</dbReference>
<comment type="similarity">
    <text evidence="2">Belongs to the MGMT family.</text>
</comment>
<dbReference type="InterPro" id="IPR036388">
    <property type="entry name" value="WH-like_DNA-bd_sf"/>
</dbReference>
<dbReference type="GeneID" id="28738958"/>
<evidence type="ECO:0000313" key="14">
    <source>
        <dbReference type="Proteomes" id="UP000038010"/>
    </source>
</evidence>
<comment type="catalytic activity">
    <reaction evidence="1">
        <text>a 4-O-methyl-thymidine in DNA + L-cysteinyl-[protein] = a thymidine in DNA + S-methyl-L-cysteinyl-[protein]</text>
        <dbReference type="Rhea" id="RHEA:53428"/>
        <dbReference type="Rhea" id="RHEA-COMP:10131"/>
        <dbReference type="Rhea" id="RHEA-COMP:10132"/>
        <dbReference type="Rhea" id="RHEA-COMP:13555"/>
        <dbReference type="Rhea" id="RHEA-COMP:13556"/>
        <dbReference type="ChEBI" id="CHEBI:29950"/>
        <dbReference type="ChEBI" id="CHEBI:82612"/>
        <dbReference type="ChEBI" id="CHEBI:137386"/>
        <dbReference type="ChEBI" id="CHEBI:137387"/>
        <dbReference type="EC" id="2.1.1.63"/>
    </reaction>
</comment>
<evidence type="ECO:0000256" key="5">
    <source>
        <dbReference type="ARBA" id="ARBA00022603"/>
    </source>
</evidence>
<gene>
    <name evidence="13" type="ORF">AB675_6764</name>
</gene>
<dbReference type="Proteomes" id="UP000038010">
    <property type="component" value="Unassembled WGS sequence"/>
</dbReference>
<comment type="catalytic activity">
    <reaction evidence="11">
        <text>a 6-O-methyl-2'-deoxyguanosine in DNA + L-cysteinyl-[protein] = S-methyl-L-cysteinyl-[protein] + a 2'-deoxyguanosine in DNA</text>
        <dbReference type="Rhea" id="RHEA:24000"/>
        <dbReference type="Rhea" id="RHEA-COMP:10131"/>
        <dbReference type="Rhea" id="RHEA-COMP:10132"/>
        <dbReference type="Rhea" id="RHEA-COMP:11367"/>
        <dbReference type="Rhea" id="RHEA-COMP:11368"/>
        <dbReference type="ChEBI" id="CHEBI:29950"/>
        <dbReference type="ChEBI" id="CHEBI:82612"/>
        <dbReference type="ChEBI" id="CHEBI:85445"/>
        <dbReference type="ChEBI" id="CHEBI:85448"/>
        <dbReference type="EC" id="2.1.1.63"/>
    </reaction>
</comment>
<feature type="domain" description="Methylated-DNA-[protein]-cysteine S-methyltransferase DNA binding" evidence="12">
    <location>
        <begin position="63"/>
        <end position="162"/>
    </location>
</feature>
<keyword evidence="7" id="KW-0227">DNA damage</keyword>
<dbReference type="SUPFAM" id="SSF46767">
    <property type="entry name" value="Methylated DNA-protein cysteine methyltransferase, C-terminal domain"/>
    <property type="match status" value="1"/>
</dbReference>
<dbReference type="EC" id="2.1.1.63" evidence="3"/>
<accession>A0A0N0NQ55</accession>
<comment type="caution">
    <text evidence="13">The sequence shown here is derived from an EMBL/GenBank/DDBJ whole genome shotgun (WGS) entry which is preliminary data.</text>
</comment>
<evidence type="ECO:0000256" key="4">
    <source>
        <dbReference type="ARBA" id="ARBA00015377"/>
    </source>
</evidence>
<dbReference type="GO" id="GO:0032259">
    <property type="term" value="P:methylation"/>
    <property type="evidence" value="ECO:0007669"/>
    <property type="project" value="UniProtKB-KW"/>
</dbReference>
<dbReference type="NCBIfam" id="TIGR00589">
    <property type="entry name" value="ogt"/>
    <property type="match status" value="1"/>
</dbReference>
<sequence length="201" mass="21543">MAATKIIAPPSSQRHPRSTVTAIRKAGKSAAKTRSPQAIRSPHFVKDQSINSAATSTKRLTPYQRLVYAHLLCIPPGRITSYLVLSRAVAAAAYATSKTEQAPRPSARAVGGALRNNPFAPTVPCHRVIAHSGYVGGFKGEWFDAPSGVNQVEKLGLLKDEGVDFDHTGKLLKDGSGEWVFDGPWAFEEHVGKVDELCAGV</sequence>
<keyword evidence="6" id="KW-0808">Transferase</keyword>
<keyword evidence="8" id="KW-0234">DNA repair</keyword>
<evidence type="ECO:0000256" key="7">
    <source>
        <dbReference type="ARBA" id="ARBA00022763"/>
    </source>
</evidence>
<dbReference type="VEuPathDB" id="FungiDB:AB675_6764"/>
<dbReference type="OrthoDB" id="1907495at2759"/>
<protein>
    <recommendedName>
        <fullName evidence="4">Methylated-DNA--protein-cysteine methyltransferase</fullName>
        <ecNumber evidence="3">2.1.1.63</ecNumber>
    </recommendedName>
    <alternativeName>
        <fullName evidence="9">6-O-methylguanine-DNA methyltransferase</fullName>
    </alternativeName>
    <alternativeName>
        <fullName evidence="10">O-6-methylguanine-DNA-alkyltransferase</fullName>
    </alternativeName>
</protein>
<evidence type="ECO:0000256" key="9">
    <source>
        <dbReference type="ARBA" id="ARBA00030795"/>
    </source>
</evidence>
<evidence type="ECO:0000256" key="11">
    <source>
        <dbReference type="ARBA" id="ARBA00049348"/>
    </source>
</evidence>
<dbReference type="RefSeq" id="XP_018003272.1">
    <property type="nucleotide sequence ID" value="XM_018147078.1"/>
</dbReference>
<dbReference type="InterPro" id="IPR014048">
    <property type="entry name" value="MethylDNA_cys_MeTrfase_DNA-bd"/>
</dbReference>
<dbReference type="PROSITE" id="PS00374">
    <property type="entry name" value="MGMT"/>
    <property type="match status" value="1"/>
</dbReference>
<dbReference type="AlphaFoldDB" id="A0A0N0NQ55"/>
<dbReference type="EMBL" id="LFJN01000005">
    <property type="protein sequence ID" value="KPI43309.1"/>
    <property type="molecule type" value="Genomic_DNA"/>
</dbReference>
<dbReference type="Pfam" id="PF01035">
    <property type="entry name" value="DNA_binding_1"/>
    <property type="match status" value="1"/>
</dbReference>
<proteinExistence type="inferred from homology"/>